<evidence type="ECO:0000259" key="8">
    <source>
        <dbReference type="Pfam" id="PF13906"/>
    </source>
</evidence>
<feature type="region of interest" description="Disordered" evidence="6">
    <location>
        <begin position="559"/>
        <end position="578"/>
    </location>
</feature>
<dbReference type="Gene3D" id="1.20.1740.10">
    <property type="entry name" value="Amino acid/polyamine transporter I"/>
    <property type="match status" value="1"/>
</dbReference>
<organism evidence="9 10">
    <name type="scientific">Coccomyxa subellipsoidea (strain C-169)</name>
    <name type="common">Green microalga</name>
    <dbReference type="NCBI Taxonomy" id="574566"/>
    <lineage>
        <taxon>Eukaryota</taxon>
        <taxon>Viridiplantae</taxon>
        <taxon>Chlorophyta</taxon>
        <taxon>core chlorophytes</taxon>
        <taxon>Trebouxiophyceae</taxon>
        <taxon>Trebouxiophyceae incertae sedis</taxon>
        <taxon>Coccomyxaceae</taxon>
        <taxon>Coccomyxa</taxon>
        <taxon>Coccomyxa subellipsoidea</taxon>
    </lineage>
</organism>
<dbReference type="RefSeq" id="XP_005647970.1">
    <property type="nucleotide sequence ID" value="XM_005647913.1"/>
</dbReference>
<evidence type="ECO:0000313" key="10">
    <source>
        <dbReference type="Proteomes" id="UP000007264"/>
    </source>
</evidence>
<dbReference type="PANTHER" id="PTHR43243:SF41">
    <property type="entry name" value="CATIONIC AMINO ACID TRANSPORTER 7, CHLOROPLASTIC"/>
    <property type="match status" value="1"/>
</dbReference>
<feature type="transmembrane region" description="Helical" evidence="7">
    <location>
        <begin position="429"/>
        <end position="451"/>
    </location>
</feature>
<feature type="domain" description="Cationic amino acid transporter C-terminal" evidence="8">
    <location>
        <begin position="493"/>
        <end position="542"/>
    </location>
</feature>
<comment type="similarity">
    <text evidence="2">Belongs to the amino acid-polyamine-organocation (APC) superfamily. Cationic amino acid transporter (CAT) (TC 2.A.3.3) family.</text>
</comment>
<dbReference type="Pfam" id="PF13520">
    <property type="entry name" value="AA_permease_2"/>
    <property type="match status" value="1"/>
</dbReference>
<dbReference type="GO" id="GO:0005886">
    <property type="term" value="C:plasma membrane"/>
    <property type="evidence" value="ECO:0007669"/>
    <property type="project" value="TreeGrafter"/>
</dbReference>
<protein>
    <submittedName>
        <fullName evidence="9">Amino acid permease family protein</fullName>
    </submittedName>
</protein>
<feature type="transmembrane region" description="Helical" evidence="7">
    <location>
        <begin position="92"/>
        <end position="110"/>
    </location>
</feature>
<feature type="transmembrane region" description="Helical" evidence="7">
    <location>
        <begin position="328"/>
        <end position="353"/>
    </location>
</feature>
<evidence type="ECO:0000256" key="5">
    <source>
        <dbReference type="ARBA" id="ARBA00023136"/>
    </source>
</evidence>
<keyword evidence="5 7" id="KW-0472">Membrane</keyword>
<keyword evidence="10" id="KW-1185">Reference proteome</keyword>
<feature type="transmembrane region" description="Helical" evidence="7">
    <location>
        <begin position="246"/>
        <end position="264"/>
    </location>
</feature>
<name>I0YYF7_COCSC</name>
<feature type="transmembrane region" description="Helical" evidence="7">
    <location>
        <begin position="520"/>
        <end position="540"/>
    </location>
</feature>
<dbReference type="eggNOG" id="KOG1286">
    <property type="taxonomic scope" value="Eukaryota"/>
</dbReference>
<dbReference type="InterPro" id="IPR029485">
    <property type="entry name" value="CAT_C"/>
</dbReference>
<evidence type="ECO:0000256" key="7">
    <source>
        <dbReference type="SAM" id="Phobius"/>
    </source>
</evidence>
<dbReference type="OrthoDB" id="512288at2759"/>
<dbReference type="PANTHER" id="PTHR43243">
    <property type="entry name" value="INNER MEMBRANE TRANSPORTER YGJI-RELATED"/>
    <property type="match status" value="1"/>
</dbReference>
<evidence type="ECO:0000256" key="4">
    <source>
        <dbReference type="ARBA" id="ARBA00022989"/>
    </source>
</evidence>
<gene>
    <name evidence="9" type="ORF">COCSUDRAFT_65909</name>
</gene>
<feature type="transmembrane region" description="Helical" evidence="7">
    <location>
        <begin position="276"/>
        <end position="295"/>
    </location>
</feature>
<reference evidence="9 10" key="1">
    <citation type="journal article" date="2012" name="Genome Biol.">
        <title>The genome of the polar eukaryotic microalga coccomyxa subellipsoidea reveals traits of cold adaptation.</title>
        <authorList>
            <person name="Blanc G."/>
            <person name="Agarkova I."/>
            <person name="Grimwood J."/>
            <person name="Kuo A."/>
            <person name="Brueggeman A."/>
            <person name="Dunigan D."/>
            <person name="Gurnon J."/>
            <person name="Ladunga I."/>
            <person name="Lindquist E."/>
            <person name="Lucas S."/>
            <person name="Pangilinan J."/>
            <person name="Proschold T."/>
            <person name="Salamov A."/>
            <person name="Schmutz J."/>
            <person name="Weeks D."/>
            <person name="Yamada T."/>
            <person name="Claverie J.M."/>
            <person name="Grigoriev I."/>
            <person name="Van Etten J."/>
            <person name="Lomsadze A."/>
            <person name="Borodovsky M."/>
        </authorList>
    </citation>
    <scope>NUCLEOTIDE SEQUENCE [LARGE SCALE GENOMIC DNA]</scope>
    <source>
        <strain evidence="9 10">C-169</strain>
    </source>
</reference>
<keyword evidence="3 7" id="KW-0812">Transmembrane</keyword>
<dbReference type="Pfam" id="PF13906">
    <property type="entry name" value="AA_permease_C"/>
    <property type="match status" value="1"/>
</dbReference>
<keyword evidence="4 7" id="KW-1133">Transmembrane helix</keyword>
<dbReference type="GO" id="GO:0015171">
    <property type="term" value="F:amino acid transmembrane transporter activity"/>
    <property type="evidence" value="ECO:0007669"/>
    <property type="project" value="TreeGrafter"/>
</dbReference>
<dbReference type="PIRSF" id="PIRSF006060">
    <property type="entry name" value="AA_transporter"/>
    <property type="match status" value="1"/>
</dbReference>
<feature type="transmembrane region" description="Helical" evidence="7">
    <location>
        <begin position="365"/>
        <end position="393"/>
    </location>
</feature>
<evidence type="ECO:0000256" key="1">
    <source>
        <dbReference type="ARBA" id="ARBA00004141"/>
    </source>
</evidence>
<comment type="caution">
    <text evidence="9">The sequence shown here is derived from an EMBL/GenBank/DDBJ whole genome shotgun (WGS) entry which is preliminary data.</text>
</comment>
<evidence type="ECO:0000256" key="6">
    <source>
        <dbReference type="SAM" id="MobiDB-lite"/>
    </source>
</evidence>
<feature type="transmembrane region" description="Helical" evidence="7">
    <location>
        <begin position="399"/>
        <end position="417"/>
    </location>
</feature>
<feature type="transmembrane region" description="Helical" evidence="7">
    <location>
        <begin position="463"/>
        <end position="483"/>
    </location>
</feature>
<dbReference type="Proteomes" id="UP000007264">
    <property type="component" value="Unassembled WGS sequence"/>
</dbReference>
<feature type="transmembrane region" description="Helical" evidence="7">
    <location>
        <begin position="184"/>
        <end position="200"/>
    </location>
</feature>
<feature type="transmembrane region" description="Helical" evidence="7">
    <location>
        <begin position="495"/>
        <end position="514"/>
    </location>
</feature>
<proteinExistence type="inferred from homology"/>
<comment type="subcellular location">
    <subcellularLocation>
        <location evidence="1">Membrane</location>
        <topology evidence="1">Multi-pass membrane protein</topology>
    </subcellularLocation>
</comment>
<dbReference type="GeneID" id="17041418"/>
<dbReference type="EMBL" id="AGSI01000007">
    <property type="protein sequence ID" value="EIE23426.1"/>
    <property type="molecule type" value="Genomic_DNA"/>
</dbReference>
<evidence type="ECO:0000256" key="3">
    <source>
        <dbReference type="ARBA" id="ARBA00022692"/>
    </source>
</evidence>
<dbReference type="AlphaFoldDB" id="I0YYF7"/>
<feature type="transmembrane region" description="Helical" evidence="7">
    <location>
        <begin position="207"/>
        <end position="226"/>
    </location>
</feature>
<feature type="transmembrane region" description="Helical" evidence="7">
    <location>
        <begin position="62"/>
        <end position="80"/>
    </location>
</feature>
<accession>I0YYF7</accession>
<feature type="transmembrane region" description="Helical" evidence="7">
    <location>
        <begin position="122"/>
        <end position="144"/>
    </location>
</feature>
<dbReference type="InterPro" id="IPR002293">
    <property type="entry name" value="AA/rel_permease1"/>
</dbReference>
<evidence type="ECO:0000313" key="9">
    <source>
        <dbReference type="EMBL" id="EIE23426.1"/>
    </source>
</evidence>
<sequence length="578" mass="62082">MSFSWKEYSQELKAVVRGWWPTTLVKRLAIRSFHRPSFDEVVNEKRSSSAAEMKRTLTGLDLLMFGVGIILGAGVFVITAQVAKNNAGPATIISYAIAGISALLSSFCYAEYAVDYPIAGGAFTFISLTYGELCGWITVANLILEYVLANAAVARSFSGYFANLIGKDSGFFAVTPNDSLNLDFWAFGLVLAATALLCYSTRESSTFNLVVTVLHLVVVAFIIIAGLCKANASNMQPFLLDGPRGVFDGAALVFFSYIGFDAVATTAEECKEPSKALPIGIVGSLVVVTTFYILASLTLTLMVPVQDIDASAGFSAAFTYVGLDWAKYIVALGALLGIVTGVLVGSLGVARLLTTVGRDHMLPSFFAYVHPTLGTPLVSTLVLGVVTAIIALFTAFGDLVNLVSICTLFVFWSVANGTLSRRYIVPGHWILPTLHQIWILISVIGFTVSYQLGAQHVGDLVEWLPMAVFLISWFIATLSMNILCRQQYTPSGFAVPLMPWLPSVSIILNTFLLGTIPAEAWIEFAIFVAVMIAFYALYSVHAATHADATRAALLPSKTVQEKPGSAGSVEMTKPTAHA</sequence>
<evidence type="ECO:0000256" key="2">
    <source>
        <dbReference type="ARBA" id="ARBA00008572"/>
    </source>
</evidence>
<dbReference type="KEGG" id="csl:COCSUDRAFT_65909"/>